<dbReference type="InterPro" id="IPR002938">
    <property type="entry name" value="FAD-bd"/>
</dbReference>
<evidence type="ECO:0000313" key="5">
    <source>
        <dbReference type="Proteomes" id="UP000253507"/>
    </source>
</evidence>
<dbReference type="InterPro" id="IPR036188">
    <property type="entry name" value="FAD/NAD-bd_sf"/>
</dbReference>
<keyword evidence="5" id="KW-1185">Reference proteome</keyword>
<feature type="domain" description="FAD-binding" evidence="3">
    <location>
        <begin position="6"/>
        <end position="312"/>
    </location>
</feature>
<evidence type="ECO:0000256" key="2">
    <source>
        <dbReference type="ARBA" id="ARBA00023033"/>
    </source>
</evidence>
<accession>A0A367E755</accession>
<dbReference type="GO" id="GO:0004497">
    <property type="term" value="F:monooxygenase activity"/>
    <property type="evidence" value="ECO:0007669"/>
    <property type="project" value="UniProtKB-KW"/>
</dbReference>
<dbReference type="RefSeq" id="WP_114018978.1">
    <property type="nucleotide sequence ID" value="NZ_QOIM01000046.1"/>
</dbReference>
<evidence type="ECO:0000259" key="3">
    <source>
        <dbReference type="Pfam" id="PF01494"/>
    </source>
</evidence>
<dbReference type="PANTHER" id="PTHR13789">
    <property type="entry name" value="MONOOXYGENASE"/>
    <property type="match status" value="1"/>
</dbReference>
<dbReference type="AlphaFoldDB" id="A0A367E755"/>
<dbReference type="InterPro" id="IPR050493">
    <property type="entry name" value="FAD-dep_Monooxygenase_BioMet"/>
</dbReference>
<dbReference type="GO" id="GO:0071949">
    <property type="term" value="F:FAD binding"/>
    <property type="evidence" value="ECO:0007669"/>
    <property type="project" value="InterPro"/>
</dbReference>
<dbReference type="OrthoDB" id="4568714at2"/>
<keyword evidence="1" id="KW-0560">Oxidoreductase</keyword>
<dbReference type="Gene3D" id="3.50.50.60">
    <property type="entry name" value="FAD/NAD(P)-binding domain"/>
    <property type="match status" value="1"/>
</dbReference>
<dbReference type="PRINTS" id="PR00420">
    <property type="entry name" value="RNGMNOXGNASE"/>
</dbReference>
<keyword evidence="2" id="KW-0503">Monooxygenase</keyword>
<evidence type="ECO:0000256" key="1">
    <source>
        <dbReference type="ARBA" id="ARBA00023002"/>
    </source>
</evidence>
<dbReference type="Pfam" id="PF01494">
    <property type="entry name" value="FAD_binding_3"/>
    <property type="match status" value="1"/>
</dbReference>
<evidence type="ECO:0000313" key="4">
    <source>
        <dbReference type="EMBL" id="RCG13888.1"/>
    </source>
</evidence>
<dbReference type="Proteomes" id="UP000253507">
    <property type="component" value="Unassembled WGS sequence"/>
</dbReference>
<dbReference type="EMBL" id="QOIM01000046">
    <property type="protein sequence ID" value="RCG13888.1"/>
    <property type="molecule type" value="Genomic_DNA"/>
</dbReference>
<dbReference type="PANTHER" id="PTHR13789:SF309">
    <property type="entry name" value="PUTATIVE (AFU_ORTHOLOGUE AFUA_6G14510)-RELATED"/>
    <property type="match status" value="1"/>
</dbReference>
<protein>
    <submittedName>
        <fullName evidence="4">FAD-binding protein</fullName>
    </submittedName>
</protein>
<dbReference type="SUPFAM" id="SSF51905">
    <property type="entry name" value="FAD/NAD(P)-binding domain"/>
    <property type="match status" value="1"/>
</dbReference>
<gene>
    <name evidence="4" type="ORF">DQ392_30370</name>
</gene>
<sequence length="401" mass="41923">MHTSRALVVGAGIGGLTAAVALADRGWRVTVLERAGALEPVGAGIALAPNALRALDVIGVGNDVRALRTWSGRGGLRSPSGRWLVPTTGDRTAARFGDPLVLMTRAALVDLLRARLPDTVTLRTGTAASITDPGAESRPATVTTGDGQAMEADLVVAADGIHSRARRALFPTHPGPRYAGFTTWRFLTQTPEGGVEPHETWGRGRMWGTQSLPDGRIYAYAAAAVPASWSTPDGEREALSRMFAGWHRPLPQLIASVSEQAVLRNDVHHMTRPLPAHHAGRTVLLGDAAHAMAPSLGQGGNQAIEDAIVLGRIADPAAPVGGVPAAYTGQRLPRTAEVVRRSARAARMTTLTSAHACALRNGALAAVGRLAPALTLRALAGIADWRPPEPAPADGARSPER</sequence>
<comment type="caution">
    <text evidence="4">The sequence shown here is derived from an EMBL/GenBank/DDBJ whole genome shotgun (WGS) entry which is preliminary data.</text>
</comment>
<reference evidence="4 5" key="1">
    <citation type="submission" date="2018-06" db="EMBL/GenBank/DDBJ databases">
        <title>Streptomyces reniochalinae sp. nov. and Streptomyces diacarnus sp. nov. from marine sponges.</title>
        <authorList>
            <person name="Li L."/>
        </authorList>
    </citation>
    <scope>NUCLEOTIDE SEQUENCE [LARGE SCALE GENOMIC DNA]</scope>
    <source>
        <strain evidence="4 5">LHW50302</strain>
    </source>
</reference>
<name>A0A367E755_9ACTN</name>
<organism evidence="4 5">
    <name type="scientific">Streptomyces reniochalinae</name>
    <dbReference type="NCBI Taxonomy" id="2250578"/>
    <lineage>
        <taxon>Bacteria</taxon>
        <taxon>Bacillati</taxon>
        <taxon>Actinomycetota</taxon>
        <taxon>Actinomycetes</taxon>
        <taxon>Kitasatosporales</taxon>
        <taxon>Streptomycetaceae</taxon>
        <taxon>Streptomyces</taxon>
    </lineage>
</organism>
<proteinExistence type="predicted"/>